<reference evidence="9" key="2">
    <citation type="submission" date="2021-09" db="EMBL/GenBank/DDBJ databases">
        <authorList>
            <person name="Gilroy R."/>
        </authorList>
    </citation>
    <scope>NUCLEOTIDE SEQUENCE</scope>
    <source>
        <strain evidence="9">CHK124-7917</strain>
    </source>
</reference>
<keyword evidence="4 8" id="KW-0812">Transmembrane</keyword>
<comment type="subcellular location">
    <subcellularLocation>
        <location evidence="1">Cell membrane</location>
        <topology evidence="1">Multi-pass membrane protein</topology>
    </subcellularLocation>
</comment>
<dbReference type="RefSeq" id="WP_273448129.1">
    <property type="nucleotide sequence ID" value="NZ_CALUGK010000024.1"/>
</dbReference>
<keyword evidence="7 8" id="KW-0472">Membrane</keyword>
<dbReference type="Proteomes" id="UP000697330">
    <property type="component" value="Unassembled WGS sequence"/>
</dbReference>
<evidence type="ECO:0000256" key="8">
    <source>
        <dbReference type="SAM" id="Phobius"/>
    </source>
</evidence>
<reference evidence="9" key="1">
    <citation type="journal article" date="2021" name="PeerJ">
        <title>Extensive microbial diversity within the chicken gut microbiome revealed by metagenomics and culture.</title>
        <authorList>
            <person name="Gilroy R."/>
            <person name="Ravi A."/>
            <person name="Getino M."/>
            <person name="Pursley I."/>
            <person name="Horton D.L."/>
            <person name="Alikhan N.F."/>
            <person name="Baker D."/>
            <person name="Gharbi K."/>
            <person name="Hall N."/>
            <person name="Watson M."/>
            <person name="Adriaenssens E.M."/>
            <person name="Foster-Nyarko E."/>
            <person name="Jarju S."/>
            <person name="Secka A."/>
            <person name="Antonio M."/>
            <person name="Oren A."/>
            <person name="Chaudhuri R.R."/>
            <person name="La Ragione R."/>
            <person name="Hildebrand F."/>
            <person name="Pallen M.J."/>
        </authorList>
    </citation>
    <scope>NUCLEOTIDE SEQUENCE</scope>
    <source>
        <strain evidence="9">CHK124-7917</strain>
    </source>
</reference>
<evidence type="ECO:0000256" key="3">
    <source>
        <dbReference type="ARBA" id="ARBA00022475"/>
    </source>
</evidence>
<gene>
    <name evidence="9" type="primary">mreD</name>
    <name evidence="9" type="ORF">K8U72_04280</name>
</gene>
<dbReference type="EMBL" id="DYWQ01000065">
    <property type="protein sequence ID" value="HJF44984.1"/>
    <property type="molecule type" value="Genomic_DNA"/>
</dbReference>
<dbReference type="NCBIfam" id="TIGR03426">
    <property type="entry name" value="shape_MreD"/>
    <property type="match status" value="1"/>
</dbReference>
<dbReference type="GO" id="GO:0008360">
    <property type="term" value="P:regulation of cell shape"/>
    <property type="evidence" value="ECO:0007669"/>
    <property type="project" value="UniProtKB-KW"/>
</dbReference>
<feature type="transmembrane region" description="Helical" evidence="8">
    <location>
        <begin position="137"/>
        <end position="159"/>
    </location>
</feature>
<evidence type="ECO:0000313" key="10">
    <source>
        <dbReference type="Proteomes" id="UP000697330"/>
    </source>
</evidence>
<evidence type="ECO:0000313" key="9">
    <source>
        <dbReference type="EMBL" id="HJF44984.1"/>
    </source>
</evidence>
<dbReference type="GO" id="GO:0005886">
    <property type="term" value="C:plasma membrane"/>
    <property type="evidence" value="ECO:0007669"/>
    <property type="project" value="UniProtKB-SubCell"/>
</dbReference>
<dbReference type="Pfam" id="PF04093">
    <property type="entry name" value="MreD"/>
    <property type="match status" value="1"/>
</dbReference>
<keyword evidence="5" id="KW-0133">Cell shape</keyword>
<organism evidence="9 10">
    <name type="scientific">Thermophilibacter provencensis</name>
    <dbReference type="NCBI Taxonomy" id="1852386"/>
    <lineage>
        <taxon>Bacteria</taxon>
        <taxon>Bacillati</taxon>
        <taxon>Actinomycetota</taxon>
        <taxon>Coriobacteriia</taxon>
        <taxon>Coriobacteriales</taxon>
        <taxon>Atopobiaceae</taxon>
        <taxon>Thermophilibacter</taxon>
    </lineage>
</organism>
<evidence type="ECO:0000256" key="1">
    <source>
        <dbReference type="ARBA" id="ARBA00004651"/>
    </source>
</evidence>
<dbReference type="InterPro" id="IPR007227">
    <property type="entry name" value="Cell_shape_determining_MreD"/>
</dbReference>
<keyword evidence="3" id="KW-1003">Cell membrane</keyword>
<evidence type="ECO:0000256" key="6">
    <source>
        <dbReference type="ARBA" id="ARBA00022989"/>
    </source>
</evidence>
<evidence type="ECO:0000256" key="5">
    <source>
        <dbReference type="ARBA" id="ARBA00022960"/>
    </source>
</evidence>
<protein>
    <submittedName>
        <fullName evidence="9">Rod shape-determining protein MreD</fullName>
    </submittedName>
</protein>
<sequence length="180" mass="18919">MQVSDRNRESRSIAVLALVCAVLQLALAPNVGLGNGRANFALVFSACVALQSGGRRGVVAGFLAGLFFDLSTTGPIGLMAFCLSASSFALGLEERNRMAGDLASATAHFAVASFAVSLVYHLAMLLVGQADSLLDVLVFRTLPTAALTFVFFLPFDYYFSRVHVPSGPSLGGGHFSRRGV</sequence>
<comment type="similarity">
    <text evidence="2">Belongs to the MreD family.</text>
</comment>
<evidence type="ECO:0000256" key="7">
    <source>
        <dbReference type="ARBA" id="ARBA00023136"/>
    </source>
</evidence>
<comment type="caution">
    <text evidence="9">The sequence shown here is derived from an EMBL/GenBank/DDBJ whole genome shotgun (WGS) entry which is preliminary data.</text>
</comment>
<evidence type="ECO:0000256" key="4">
    <source>
        <dbReference type="ARBA" id="ARBA00022692"/>
    </source>
</evidence>
<accession>A0A921GFL1</accession>
<proteinExistence type="inferred from homology"/>
<feature type="transmembrane region" description="Helical" evidence="8">
    <location>
        <begin position="102"/>
        <end position="125"/>
    </location>
</feature>
<dbReference type="AlphaFoldDB" id="A0A921GFL1"/>
<evidence type="ECO:0000256" key="2">
    <source>
        <dbReference type="ARBA" id="ARBA00007776"/>
    </source>
</evidence>
<feature type="transmembrane region" description="Helical" evidence="8">
    <location>
        <begin position="61"/>
        <end position="90"/>
    </location>
</feature>
<keyword evidence="6 8" id="KW-1133">Transmembrane helix</keyword>
<name>A0A921GFL1_9ACTN</name>